<keyword evidence="2" id="KW-1185">Reference proteome</keyword>
<dbReference type="EMBL" id="JAINUF010000013">
    <property type="protein sequence ID" value="KAJ8344419.1"/>
    <property type="molecule type" value="Genomic_DNA"/>
</dbReference>
<evidence type="ECO:0000313" key="1">
    <source>
        <dbReference type="EMBL" id="KAJ8344419.1"/>
    </source>
</evidence>
<organism evidence="1 2">
    <name type="scientific">Synaphobranchus kaupii</name>
    <name type="common">Kaup's arrowtooth eel</name>
    <dbReference type="NCBI Taxonomy" id="118154"/>
    <lineage>
        <taxon>Eukaryota</taxon>
        <taxon>Metazoa</taxon>
        <taxon>Chordata</taxon>
        <taxon>Craniata</taxon>
        <taxon>Vertebrata</taxon>
        <taxon>Euteleostomi</taxon>
        <taxon>Actinopterygii</taxon>
        <taxon>Neopterygii</taxon>
        <taxon>Teleostei</taxon>
        <taxon>Anguilliformes</taxon>
        <taxon>Synaphobranchidae</taxon>
        <taxon>Synaphobranchus</taxon>
    </lineage>
</organism>
<name>A0A9Q1ESZ5_SYNKA</name>
<proteinExistence type="predicted"/>
<comment type="caution">
    <text evidence="1">The sequence shown here is derived from an EMBL/GenBank/DDBJ whole genome shotgun (WGS) entry which is preliminary data.</text>
</comment>
<reference evidence="1" key="1">
    <citation type="journal article" date="2023" name="Science">
        <title>Genome structures resolve the early diversification of teleost fishes.</title>
        <authorList>
            <person name="Parey E."/>
            <person name="Louis A."/>
            <person name="Montfort J."/>
            <person name="Bouchez O."/>
            <person name="Roques C."/>
            <person name="Iampietro C."/>
            <person name="Lluch J."/>
            <person name="Castinel A."/>
            <person name="Donnadieu C."/>
            <person name="Desvignes T."/>
            <person name="Floi Bucao C."/>
            <person name="Jouanno E."/>
            <person name="Wen M."/>
            <person name="Mejri S."/>
            <person name="Dirks R."/>
            <person name="Jansen H."/>
            <person name="Henkel C."/>
            <person name="Chen W.J."/>
            <person name="Zahm M."/>
            <person name="Cabau C."/>
            <person name="Klopp C."/>
            <person name="Thompson A.W."/>
            <person name="Robinson-Rechavi M."/>
            <person name="Braasch I."/>
            <person name="Lecointre G."/>
            <person name="Bobe J."/>
            <person name="Postlethwait J.H."/>
            <person name="Berthelot C."/>
            <person name="Roest Crollius H."/>
            <person name="Guiguen Y."/>
        </authorList>
    </citation>
    <scope>NUCLEOTIDE SEQUENCE</scope>
    <source>
        <strain evidence="1">WJC10195</strain>
    </source>
</reference>
<dbReference type="AlphaFoldDB" id="A0A9Q1ESZ5"/>
<gene>
    <name evidence="1" type="ORF">SKAU_G00317480</name>
</gene>
<accession>A0A9Q1ESZ5</accession>
<sequence>MSQERTQRAHVPPLQRDNEGLAVPLNIQGRIRRGRNLFAIQEASARTTPRLRALIGWQRMAASLAVEIGSPTFLSTGILLRSSR</sequence>
<dbReference type="Proteomes" id="UP001152622">
    <property type="component" value="Chromosome 13"/>
</dbReference>
<evidence type="ECO:0000313" key="2">
    <source>
        <dbReference type="Proteomes" id="UP001152622"/>
    </source>
</evidence>
<protein>
    <submittedName>
        <fullName evidence="1">Uncharacterized protein</fullName>
    </submittedName>
</protein>